<evidence type="ECO:0000256" key="5">
    <source>
        <dbReference type="ARBA" id="ARBA00023136"/>
    </source>
</evidence>
<keyword evidence="4" id="KW-1133">Transmembrane helix</keyword>
<protein>
    <submittedName>
        <fullName evidence="6">Orai-1-like protein 2</fullName>
    </submittedName>
</protein>
<dbReference type="EMBL" id="JXLN01009957">
    <property type="protein sequence ID" value="KPM04780.1"/>
    <property type="molecule type" value="Genomic_DNA"/>
</dbReference>
<dbReference type="AlphaFoldDB" id="A0A132A353"/>
<dbReference type="GO" id="GO:0002115">
    <property type="term" value="P:store-operated calcium entry"/>
    <property type="evidence" value="ECO:0007669"/>
    <property type="project" value="TreeGrafter"/>
</dbReference>
<dbReference type="PANTHER" id="PTHR31501:SF7">
    <property type="entry name" value="CALCIUM RELEASE-ACTIVATED CALCIUM CHANNEL PROTEIN 1"/>
    <property type="match status" value="1"/>
</dbReference>
<evidence type="ECO:0000256" key="4">
    <source>
        <dbReference type="ARBA" id="ARBA00022989"/>
    </source>
</evidence>
<dbReference type="Pfam" id="PF07856">
    <property type="entry name" value="Orai-1"/>
    <property type="match status" value="1"/>
</dbReference>
<organism evidence="6 7">
    <name type="scientific">Sarcoptes scabiei</name>
    <name type="common">Itch mite</name>
    <name type="synonym">Acarus scabiei</name>
    <dbReference type="NCBI Taxonomy" id="52283"/>
    <lineage>
        <taxon>Eukaryota</taxon>
        <taxon>Metazoa</taxon>
        <taxon>Ecdysozoa</taxon>
        <taxon>Arthropoda</taxon>
        <taxon>Chelicerata</taxon>
        <taxon>Arachnida</taxon>
        <taxon>Acari</taxon>
        <taxon>Acariformes</taxon>
        <taxon>Sarcoptiformes</taxon>
        <taxon>Astigmata</taxon>
        <taxon>Psoroptidia</taxon>
        <taxon>Sarcoptoidea</taxon>
        <taxon>Sarcoptidae</taxon>
        <taxon>Sarcoptinae</taxon>
        <taxon>Sarcoptes</taxon>
    </lineage>
</organism>
<accession>A0A132A353</accession>
<proteinExistence type="inferred from homology"/>
<comment type="similarity">
    <text evidence="2">Belongs to the Orai family.</text>
</comment>
<name>A0A132A353_SARSC</name>
<evidence type="ECO:0000256" key="2">
    <source>
        <dbReference type="ARBA" id="ARBA00008062"/>
    </source>
</evidence>
<sequence>MHPCDSDNVLPETIYATDYEQSSQIRPSPRISFQEKNCIKTQTLLSYNAHSNPKINNAIVTLGTATMFSSASLLTLPNTIGSSDKCPVLNIETSDPNDNSAAGYVPITQSPITNHPLINETRTRALSRAKLKQSSQVSALLSGFALVAMVEMDINSPSTIPLSVLMFFIITSTLLVSVHMIALMISTCILPHIESMNAMQDLALTLGINQNQPNRLTGSVFKTQPFRTKKKEFDDTERFLSSQSIYDSPPHLKMRWYISIAWFFSTVIGIFLFILELVAIVWVKFWDHNQINNISKISDGKLIAVVSTLLLIPVLLALIYFAFHFYRKLVLLRYEMAQKVLDELHLMADGLSACDQI</sequence>
<keyword evidence="5" id="KW-0472">Membrane</keyword>
<dbReference type="InterPro" id="IPR038350">
    <property type="entry name" value="Orai_sf"/>
</dbReference>
<dbReference type="GO" id="GO:0015279">
    <property type="term" value="F:store-operated calcium channel activity"/>
    <property type="evidence" value="ECO:0007669"/>
    <property type="project" value="TreeGrafter"/>
</dbReference>
<gene>
    <name evidence="6" type="ORF">QR98_0032340</name>
</gene>
<reference evidence="6 7" key="1">
    <citation type="journal article" date="2015" name="Parasit. Vectors">
        <title>Draft genome of the scabies mite.</title>
        <authorList>
            <person name="Rider S.D.Jr."/>
            <person name="Morgan M.S."/>
            <person name="Arlian L.G."/>
        </authorList>
    </citation>
    <scope>NUCLEOTIDE SEQUENCE [LARGE SCALE GENOMIC DNA]</scope>
    <source>
        <strain evidence="6">Arlian Lab</strain>
    </source>
</reference>
<dbReference type="GO" id="GO:0016020">
    <property type="term" value="C:membrane"/>
    <property type="evidence" value="ECO:0007669"/>
    <property type="project" value="UniProtKB-SubCell"/>
</dbReference>
<comment type="caution">
    <text evidence="6">The sequence shown here is derived from an EMBL/GenBank/DDBJ whole genome shotgun (WGS) entry which is preliminary data.</text>
</comment>
<evidence type="ECO:0000313" key="6">
    <source>
        <dbReference type="EMBL" id="KPM04780.1"/>
    </source>
</evidence>
<evidence type="ECO:0000313" key="7">
    <source>
        <dbReference type="Proteomes" id="UP000616769"/>
    </source>
</evidence>
<dbReference type="Proteomes" id="UP000616769">
    <property type="component" value="Unassembled WGS sequence"/>
</dbReference>
<dbReference type="Gene3D" id="1.20.140.140">
    <property type="entry name" value="Calcium release-activated calcium channel protein Orai"/>
    <property type="match status" value="1"/>
</dbReference>
<evidence type="ECO:0000256" key="1">
    <source>
        <dbReference type="ARBA" id="ARBA00004141"/>
    </source>
</evidence>
<keyword evidence="3" id="KW-0812">Transmembrane</keyword>
<dbReference type="OrthoDB" id="61124at2759"/>
<dbReference type="VEuPathDB" id="VectorBase:SSCA002654"/>
<dbReference type="PANTHER" id="PTHR31501">
    <property type="entry name" value="CALCIUM RELEASE-ACTIVATED CALCIUM CHANNEL PROTEIN 1"/>
    <property type="match status" value="1"/>
</dbReference>
<dbReference type="InterPro" id="IPR012446">
    <property type="entry name" value="CRAC_channel"/>
</dbReference>
<evidence type="ECO:0000256" key="3">
    <source>
        <dbReference type="ARBA" id="ARBA00022692"/>
    </source>
</evidence>
<comment type="subcellular location">
    <subcellularLocation>
        <location evidence="1">Membrane</location>
        <topology evidence="1">Multi-pass membrane protein</topology>
    </subcellularLocation>
</comment>